<evidence type="ECO:0000256" key="5">
    <source>
        <dbReference type="ARBA" id="ARBA00022771"/>
    </source>
</evidence>
<keyword evidence="4" id="KW-0479">Metal-binding</keyword>
<evidence type="ECO:0000256" key="8">
    <source>
        <dbReference type="SAM" id="MobiDB-lite"/>
    </source>
</evidence>
<evidence type="ECO:0000256" key="6">
    <source>
        <dbReference type="ARBA" id="ARBA00022833"/>
    </source>
</evidence>
<feature type="region of interest" description="Disordered" evidence="8">
    <location>
        <begin position="435"/>
        <end position="522"/>
    </location>
</feature>
<dbReference type="OrthoDB" id="5594178at2759"/>
<feature type="compositionally biased region" description="Low complexity" evidence="8">
    <location>
        <begin position="873"/>
        <end position="886"/>
    </location>
</feature>
<accession>A0A0C3S539</accession>
<feature type="region of interest" description="Disordered" evidence="8">
    <location>
        <begin position="809"/>
        <end position="838"/>
    </location>
</feature>
<feature type="region of interest" description="Disordered" evidence="8">
    <location>
        <begin position="555"/>
        <end position="587"/>
    </location>
</feature>
<dbReference type="InterPro" id="IPR051664">
    <property type="entry name" value="MYND-type_zinc_finger"/>
</dbReference>
<feature type="region of interest" description="Disordered" evidence="8">
    <location>
        <begin position="289"/>
        <end position="373"/>
    </location>
</feature>
<evidence type="ECO:0000313" key="11">
    <source>
        <dbReference type="Proteomes" id="UP000053257"/>
    </source>
</evidence>
<feature type="compositionally biased region" description="Acidic residues" evidence="8">
    <location>
        <begin position="328"/>
        <end position="337"/>
    </location>
</feature>
<feature type="compositionally biased region" description="Low complexity" evidence="8">
    <location>
        <begin position="809"/>
        <end position="824"/>
    </location>
</feature>
<dbReference type="GO" id="GO:1990304">
    <property type="term" value="C:MUB1-RAD6-UBR2 ubiquitin ligase complex"/>
    <property type="evidence" value="ECO:0007669"/>
    <property type="project" value="TreeGrafter"/>
</dbReference>
<evidence type="ECO:0000256" key="2">
    <source>
        <dbReference type="ARBA" id="ARBA00010655"/>
    </source>
</evidence>
<dbReference type="PROSITE" id="PS50865">
    <property type="entry name" value="ZF_MYND_2"/>
    <property type="match status" value="1"/>
</dbReference>
<feature type="compositionally biased region" description="Polar residues" evidence="8">
    <location>
        <begin position="498"/>
        <end position="507"/>
    </location>
</feature>
<evidence type="ECO:0000259" key="9">
    <source>
        <dbReference type="PROSITE" id="PS50865"/>
    </source>
</evidence>
<feature type="compositionally biased region" description="Polar residues" evidence="8">
    <location>
        <begin position="308"/>
        <end position="320"/>
    </location>
</feature>
<feature type="compositionally biased region" description="Polar residues" evidence="8">
    <location>
        <begin position="575"/>
        <end position="585"/>
    </location>
</feature>
<dbReference type="Proteomes" id="UP000053257">
    <property type="component" value="Unassembled WGS sequence"/>
</dbReference>
<keyword evidence="5 7" id="KW-0863">Zinc-finger</keyword>
<feature type="compositionally biased region" description="Polar residues" evidence="8">
    <location>
        <begin position="254"/>
        <end position="264"/>
    </location>
</feature>
<name>A0A0C3S539_PHLG1</name>
<dbReference type="PANTHER" id="PTHR47442:SF1">
    <property type="entry name" value="MYND-TYPE ZINC FINGER PROTEIN MUB1"/>
    <property type="match status" value="1"/>
</dbReference>
<dbReference type="Gene3D" id="6.10.140.2220">
    <property type="match status" value="1"/>
</dbReference>
<dbReference type="AlphaFoldDB" id="A0A0C3S539"/>
<dbReference type="InterPro" id="IPR002893">
    <property type="entry name" value="Znf_MYND"/>
</dbReference>
<evidence type="ECO:0000256" key="7">
    <source>
        <dbReference type="PROSITE-ProRule" id="PRU00134"/>
    </source>
</evidence>
<protein>
    <recommendedName>
        <fullName evidence="9">MYND-type domain-containing protein</fullName>
    </recommendedName>
</protein>
<keyword evidence="6" id="KW-0862">Zinc</keyword>
<sequence length="939" mass="100944">MRESNFAFPAQNRACVCITSQLYDRRALDTNVPLPLYNSLSHLTYLTSTSPRIREIMTMDGGLERLVRILHEFCICPPPPENPAILYGLSAPSAHPTKLVPTLNPKSYDKQAAYRFSLAFQSVVNIGVRGSEQIRGRVVQAGTLEVVGCILEAWLASKGFAVGPHTTPGGMQRETKEQRMARRAAQAELRQREQAAALARALQRQVAQERTVRAVEQTSQTQEEDSMEIETPASSSGRRPSSRDTDTSTEPSSNTTPAGSNTPTGAVLVPTRDRSGTIIARPVWDQTPVQAINSHHRGRTARARLPIPSTSDAPSTSHSTDNSRPETETEDDGDVDMDVTRDSDAPVSGASSPERRNPSPDTLTIRATTTHPRRAVGIVSDAGPATAGVSLDMNTDAHIIINDQAVPVDGVGVADGIVSLETNDDFAMGAPPGAPGAINGPPLTDTHGPPGERTPRAGTMPLPVTAATPVPPLPNNLRGRPNEGGAAGDRARGGGQTPNGRATGTTNGHHHHHHHRDGESGPYRDEDVLLALQLLAYLSKYPHVRQAFYKPRPSFHPATLQQEGTASDDWWKNQAGPSTSKQSTPAPAAKDTFMKAFNNAIGRGKEKEKEKASPAPGMSPSPSSTPGGGSSQRMTNVFSLVERFTYRPSSSELDGPNPPATLPPEIQYWAGVIMRNACRKDDQQGGIRQCANMMCGRWESFPREFAKCRRCRKAKYCGKECQSIAWSEGHRFWCSAKDNEDDADRDREREAAGDTSRTNGGTSTGTVTGRAERRAARELERQARHEARVVEEFAPRQTTRAIVVGEAAPAAATPATTPTASTAAGQRPAAQGAFGTNWSFSPLTLRRARRADDGAANPNEPQDTQAVSVRYRSNNGSSSTVTVNGTADADLPPEVRQQLVQILQSGRRADRVEVTAGPSESRGQDDGPAGENDDPMIIG</sequence>
<dbReference type="EMBL" id="KN840449">
    <property type="protein sequence ID" value="KIP11051.1"/>
    <property type="molecule type" value="Genomic_DNA"/>
</dbReference>
<keyword evidence="3" id="KW-0963">Cytoplasm</keyword>
<feature type="compositionally biased region" description="Polar residues" evidence="8">
    <location>
        <begin position="359"/>
        <end position="370"/>
    </location>
</feature>
<dbReference type="GO" id="GO:0008270">
    <property type="term" value="F:zinc ion binding"/>
    <property type="evidence" value="ECO:0007669"/>
    <property type="project" value="UniProtKB-KW"/>
</dbReference>
<dbReference type="Pfam" id="PF01753">
    <property type="entry name" value="zf-MYND"/>
    <property type="match status" value="1"/>
</dbReference>
<comment type="subcellular location">
    <subcellularLocation>
        <location evidence="1">Cytoplasm</location>
    </subcellularLocation>
</comment>
<dbReference type="HOGENOM" id="CLU_006990_1_0_1"/>
<comment type="similarity">
    <text evidence="2">Belongs to the MUB1/samB family.</text>
</comment>
<keyword evidence="11" id="KW-1185">Reference proteome</keyword>
<feature type="compositionally biased region" description="Basic and acidic residues" evidence="8">
    <location>
        <begin position="770"/>
        <end position="792"/>
    </location>
</feature>
<feature type="compositionally biased region" description="Low complexity" evidence="8">
    <location>
        <begin position="753"/>
        <end position="769"/>
    </location>
</feature>
<dbReference type="GO" id="GO:0006511">
    <property type="term" value="P:ubiquitin-dependent protein catabolic process"/>
    <property type="evidence" value="ECO:0007669"/>
    <property type="project" value="TreeGrafter"/>
</dbReference>
<evidence type="ECO:0000256" key="1">
    <source>
        <dbReference type="ARBA" id="ARBA00004496"/>
    </source>
</evidence>
<proteinExistence type="inferred from homology"/>
<dbReference type="GO" id="GO:0007163">
    <property type="term" value="P:establishment or maintenance of cell polarity"/>
    <property type="evidence" value="ECO:0007669"/>
    <property type="project" value="TreeGrafter"/>
</dbReference>
<organism evidence="10 11">
    <name type="scientific">Phlebiopsis gigantea (strain 11061_1 CR5-6)</name>
    <name type="common">White-rot fungus</name>
    <name type="synonym">Peniophora gigantea</name>
    <dbReference type="NCBI Taxonomy" id="745531"/>
    <lineage>
        <taxon>Eukaryota</taxon>
        <taxon>Fungi</taxon>
        <taxon>Dikarya</taxon>
        <taxon>Basidiomycota</taxon>
        <taxon>Agaricomycotina</taxon>
        <taxon>Agaricomycetes</taxon>
        <taxon>Polyporales</taxon>
        <taxon>Phanerochaetaceae</taxon>
        <taxon>Phlebiopsis</taxon>
    </lineage>
</organism>
<feature type="region of interest" description="Disordered" evidence="8">
    <location>
        <begin position="165"/>
        <end position="186"/>
    </location>
</feature>
<gene>
    <name evidence="10" type="ORF">PHLGIDRAFT_173779</name>
</gene>
<feature type="region of interest" description="Disordered" evidence="8">
    <location>
        <begin position="604"/>
        <end position="633"/>
    </location>
</feature>
<dbReference type="GO" id="GO:0005737">
    <property type="term" value="C:cytoplasm"/>
    <property type="evidence" value="ECO:0007669"/>
    <property type="project" value="UniProtKB-SubCell"/>
</dbReference>
<feature type="region of interest" description="Disordered" evidence="8">
    <location>
        <begin position="739"/>
        <end position="792"/>
    </location>
</feature>
<reference evidence="10 11" key="1">
    <citation type="journal article" date="2014" name="PLoS Genet.">
        <title>Analysis of the Phlebiopsis gigantea genome, transcriptome and secretome provides insight into its pioneer colonization strategies of wood.</title>
        <authorList>
            <person name="Hori C."/>
            <person name="Ishida T."/>
            <person name="Igarashi K."/>
            <person name="Samejima M."/>
            <person name="Suzuki H."/>
            <person name="Master E."/>
            <person name="Ferreira P."/>
            <person name="Ruiz-Duenas F.J."/>
            <person name="Held B."/>
            <person name="Canessa P."/>
            <person name="Larrondo L.F."/>
            <person name="Schmoll M."/>
            <person name="Druzhinina I.S."/>
            <person name="Kubicek C.P."/>
            <person name="Gaskell J.A."/>
            <person name="Kersten P."/>
            <person name="St John F."/>
            <person name="Glasner J."/>
            <person name="Sabat G."/>
            <person name="Splinter BonDurant S."/>
            <person name="Syed K."/>
            <person name="Yadav J."/>
            <person name="Mgbeahuruike A.C."/>
            <person name="Kovalchuk A."/>
            <person name="Asiegbu F.O."/>
            <person name="Lackner G."/>
            <person name="Hoffmeister D."/>
            <person name="Rencoret J."/>
            <person name="Gutierrez A."/>
            <person name="Sun H."/>
            <person name="Lindquist E."/>
            <person name="Barry K."/>
            <person name="Riley R."/>
            <person name="Grigoriev I.V."/>
            <person name="Henrissat B."/>
            <person name="Kues U."/>
            <person name="Berka R.M."/>
            <person name="Martinez A.T."/>
            <person name="Covert S.F."/>
            <person name="Blanchette R.A."/>
            <person name="Cullen D."/>
        </authorList>
    </citation>
    <scope>NUCLEOTIDE SEQUENCE [LARGE SCALE GENOMIC DNA]</scope>
    <source>
        <strain evidence="10 11">11061_1 CR5-6</strain>
    </source>
</reference>
<feature type="region of interest" description="Disordered" evidence="8">
    <location>
        <begin position="206"/>
        <end position="269"/>
    </location>
</feature>
<feature type="domain" description="MYND-type" evidence="9">
    <location>
        <begin position="692"/>
        <end position="734"/>
    </location>
</feature>
<dbReference type="SUPFAM" id="SSF144232">
    <property type="entry name" value="HIT/MYND zinc finger-like"/>
    <property type="match status" value="1"/>
</dbReference>
<dbReference type="PANTHER" id="PTHR47442">
    <property type="entry name" value="MYND-TYPE ZINC FINGER PROTEIN MUB1"/>
    <property type="match status" value="1"/>
</dbReference>
<evidence type="ECO:0000313" key="10">
    <source>
        <dbReference type="EMBL" id="KIP11051.1"/>
    </source>
</evidence>
<evidence type="ECO:0000256" key="4">
    <source>
        <dbReference type="ARBA" id="ARBA00022723"/>
    </source>
</evidence>
<feature type="compositionally biased region" description="Low complexity" evidence="8">
    <location>
        <begin position="613"/>
        <end position="625"/>
    </location>
</feature>
<evidence type="ECO:0000256" key="3">
    <source>
        <dbReference type="ARBA" id="ARBA00022490"/>
    </source>
</evidence>
<feature type="region of interest" description="Disordered" evidence="8">
    <location>
        <begin position="873"/>
        <end position="939"/>
    </location>
</feature>